<name>B7FZ94_PHATC</name>
<reference evidence="4" key="2">
    <citation type="submission" date="2008-08" db="EMBL/GenBank/DDBJ databases">
        <authorList>
            <consortium name="Diatom Consortium"/>
            <person name="Grigoriev I."/>
            <person name="Grimwood J."/>
            <person name="Kuo A."/>
            <person name="Otillar R.P."/>
            <person name="Salamov A."/>
            <person name="Detter J.C."/>
            <person name="Lindquist E."/>
            <person name="Shapiro H."/>
            <person name="Lucas S."/>
            <person name="Glavina del Rio T."/>
            <person name="Pitluck S."/>
            <person name="Rokhsar D."/>
            <person name="Bowler C."/>
        </authorList>
    </citation>
    <scope>GENOME REANNOTATION</scope>
    <source>
        <strain evidence="4">CCAP 1055/1</strain>
    </source>
</reference>
<dbReference type="Gene3D" id="1.20.120.290">
    <property type="entry name" value="Oxygen-evolving enhancer protein 3 (PsbQ), four-helix up-down bundle"/>
    <property type="match status" value="1"/>
</dbReference>
<evidence type="ECO:0000256" key="1">
    <source>
        <dbReference type="ARBA" id="ARBA00023078"/>
    </source>
</evidence>
<dbReference type="STRING" id="556484.B7FZ94"/>
<sequence>MKLALVFSLFATAAAFSQEASRREALTKGAAAFGAAFLPVAANAAVGESPRFSVFGLIGDGTSYSEGAAYGTDQASKLYSPYSVYGEVGNPDSLYKDTNPEYLARKKAILAETRKRLQKLPAYIEKKKWFEVTTELSRFMYETRGAIDFLGKSPEQKKKAVAFFKAIEKTNLSARQKDQAAAASAAADTISTLDAFTSSL</sequence>
<feature type="chain" id="PRO_5012022659" evidence="2">
    <location>
        <begin position="16"/>
        <end position="200"/>
    </location>
</feature>
<dbReference type="KEGG" id="pti:PHATRDRAFT_54499"/>
<dbReference type="InterPro" id="IPR023222">
    <property type="entry name" value="PsbQ-like_dom_sf"/>
</dbReference>
<dbReference type="RefSeq" id="XP_002180307.1">
    <property type="nucleotide sequence ID" value="XM_002180271.1"/>
</dbReference>
<keyword evidence="1" id="KW-0793">Thylakoid</keyword>
<gene>
    <name evidence="3" type="primary">OEE3</name>
    <name evidence="3" type="ORF">PHATRDRAFT_54499</name>
</gene>
<protein>
    <submittedName>
        <fullName evidence="3">Oxygen-evolving enhancer protein 3</fullName>
    </submittedName>
</protein>
<dbReference type="SUPFAM" id="SSF101112">
    <property type="entry name" value="Oxygen-evolving enhancer protein 3"/>
    <property type="match status" value="1"/>
</dbReference>
<evidence type="ECO:0000313" key="4">
    <source>
        <dbReference type="Proteomes" id="UP000000759"/>
    </source>
</evidence>
<dbReference type="eggNOG" id="ENOG502SF67">
    <property type="taxonomic scope" value="Eukaryota"/>
</dbReference>
<accession>B7FZ94</accession>
<reference evidence="3 4" key="1">
    <citation type="journal article" date="2008" name="Nature">
        <title>The Phaeodactylum genome reveals the evolutionary history of diatom genomes.</title>
        <authorList>
            <person name="Bowler C."/>
            <person name="Allen A.E."/>
            <person name="Badger J.H."/>
            <person name="Grimwood J."/>
            <person name="Jabbari K."/>
            <person name="Kuo A."/>
            <person name="Maheswari U."/>
            <person name="Martens C."/>
            <person name="Maumus F."/>
            <person name="Otillar R.P."/>
            <person name="Rayko E."/>
            <person name="Salamov A."/>
            <person name="Vandepoele K."/>
            <person name="Beszteri B."/>
            <person name="Gruber A."/>
            <person name="Heijde M."/>
            <person name="Katinka M."/>
            <person name="Mock T."/>
            <person name="Valentin K."/>
            <person name="Verret F."/>
            <person name="Berges J.A."/>
            <person name="Brownlee C."/>
            <person name="Cadoret J.P."/>
            <person name="Chiovitti A."/>
            <person name="Choi C.J."/>
            <person name="Coesel S."/>
            <person name="De Martino A."/>
            <person name="Detter J.C."/>
            <person name="Durkin C."/>
            <person name="Falciatore A."/>
            <person name="Fournet J."/>
            <person name="Haruta M."/>
            <person name="Huysman M.J."/>
            <person name="Jenkins B.D."/>
            <person name="Jiroutova K."/>
            <person name="Jorgensen R.E."/>
            <person name="Joubert Y."/>
            <person name="Kaplan A."/>
            <person name="Kroger N."/>
            <person name="Kroth P.G."/>
            <person name="La Roche J."/>
            <person name="Lindquist E."/>
            <person name="Lommer M."/>
            <person name="Martin-Jezequel V."/>
            <person name="Lopez P.J."/>
            <person name="Lucas S."/>
            <person name="Mangogna M."/>
            <person name="McGinnis K."/>
            <person name="Medlin L.K."/>
            <person name="Montsant A."/>
            <person name="Oudot-Le Secq M.P."/>
            <person name="Napoli C."/>
            <person name="Obornik M."/>
            <person name="Parker M.S."/>
            <person name="Petit J.L."/>
            <person name="Porcel B.M."/>
            <person name="Poulsen N."/>
            <person name="Robison M."/>
            <person name="Rychlewski L."/>
            <person name="Rynearson T.A."/>
            <person name="Schmutz J."/>
            <person name="Shapiro H."/>
            <person name="Siaut M."/>
            <person name="Stanley M."/>
            <person name="Sussman M.R."/>
            <person name="Taylor A.R."/>
            <person name="Vardi A."/>
            <person name="von Dassow P."/>
            <person name="Vyverman W."/>
            <person name="Willis A."/>
            <person name="Wyrwicz L.S."/>
            <person name="Rokhsar D.S."/>
            <person name="Weissenbach J."/>
            <person name="Armbrust E.V."/>
            <person name="Green B.R."/>
            <person name="Van de Peer Y."/>
            <person name="Grigoriev I.V."/>
        </authorList>
    </citation>
    <scope>NUCLEOTIDE SEQUENCE [LARGE SCALE GENOMIC DNA]</scope>
    <source>
        <strain evidence="3 4">CCAP 1055/1</strain>
    </source>
</reference>
<dbReference type="GeneID" id="7200830"/>
<evidence type="ECO:0000313" key="3">
    <source>
        <dbReference type="EMBL" id="EEC48498.1"/>
    </source>
</evidence>
<evidence type="ECO:0000256" key="2">
    <source>
        <dbReference type="SAM" id="SignalP"/>
    </source>
</evidence>
<keyword evidence="4" id="KW-1185">Reference proteome</keyword>
<dbReference type="OMA" id="RYMYETR"/>
<dbReference type="HOGENOM" id="CLU_1368586_0_0_1"/>
<dbReference type="OrthoDB" id="3566at2759"/>
<organism evidence="3 4">
    <name type="scientific">Phaeodactylum tricornutum (strain CCAP 1055/1)</name>
    <dbReference type="NCBI Taxonomy" id="556484"/>
    <lineage>
        <taxon>Eukaryota</taxon>
        <taxon>Sar</taxon>
        <taxon>Stramenopiles</taxon>
        <taxon>Ochrophyta</taxon>
        <taxon>Bacillariophyta</taxon>
        <taxon>Bacillariophyceae</taxon>
        <taxon>Bacillariophycidae</taxon>
        <taxon>Naviculales</taxon>
        <taxon>Phaeodactylaceae</taxon>
        <taxon>Phaeodactylum</taxon>
    </lineage>
</organism>
<dbReference type="AlphaFoldDB" id="B7FZ94"/>
<dbReference type="EMBL" id="CM000611">
    <property type="protein sequence ID" value="EEC48498.1"/>
    <property type="molecule type" value="Genomic_DNA"/>
</dbReference>
<proteinExistence type="predicted"/>
<dbReference type="Proteomes" id="UP000000759">
    <property type="component" value="Chromosome 8"/>
</dbReference>
<dbReference type="InParanoid" id="B7FZ94"/>
<feature type="signal peptide" evidence="2">
    <location>
        <begin position="1"/>
        <end position="15"/>
    </location>
</feature>
<keyword evidence="2" id="KW-0732">Signal</keyword>
<dbReference type="PaxDb" id="2850-Phatr54499"/>